<dbReference type="PANTHER" id="PTHR34075:SF5">
    <property type="entry name" value="BLR3430 PROTEIN"/>
    <property type="match status" value="1"/>
</dbReference>
<comment type="caution">
    <text evidence="3">The sequence shown here is derived from an EMBL/GenBank/DDBJ whole genome shotgun (WGS) entry which is preliminary data.</text>
</comment>
<dbReference type="RefSeq" id="WP_345455243.1">
    <property type="nucleotide sequence ID" value="NZ_BAABKG010000001.1"/>
</dbReference>
<dbReference type="EMBL" id="BAABKG010000001">
    <property type="protein sequence ID" value="GAA5143932.1"/>
    <property type="molecule type" value="Genomic_DNA"/>
</dbReference>
<evidence type="ECO:0000256" key="1">
    <source>
        <dbReference type="SAM" id="MobiDB-lite"/>
    </source>
</evidence>
<accession>A0ABP9PBH4</accession>
<dbReference type="InterPro" id="IPR052513">
    <property type="entry name" value="Thioester_dehydratase-like"/>
</dbReference>
<dbReference type="InterPro" id="IPR022002">
    <property type="entry name" value="ChsH2_Znr"/>
</dbReference>
<evidence type="ECO:0000259" key="2">
    <source>
        <dbReference type="Pfam" id="PF12172"/>
    </source>
</evidence>
<protein>
    <recommendedName>
        <fullName evidence="2">ChsH2 rubredoxin-like zinc ribbon domain-containing protein</fullName>
    </recommendedName>
</protein>
<organism evidence="3 4">
    <name type="scientific">Nocardioides marinquilinus</name>
    <dbReference type="NCBI Taxonomy" id="1210400"/>
    <lineage>
        <taxon>Bacteria</taxon>
        <taxon>Bacillati</taxon>
        <taxon>Actinomycetota</taxon>
        <taxon>Actinomycetes</taxon>
        <taxon>Propionibacteriales</taxon>
        <taxon>Nocardioidaceae</taxon>
        <taxon>Nocardioides</taxon>
    </lineage>
</organism>
<sequence length="126" mass="13599">MERADRLEARRGDWTDGEPLLLVATCERCGQQRYLPRLRCPVCGGEEATDAPASGRGLCVAATRLHAAATTDGEEVRLVLVELDEGPVVMGRAHDDTLAPGDRARLSFRDDGRDGALVPSFAAERP</sequence>
<feature type="domain" description="ChsH2 rubredoxin-like zinc ribbon" evidence="2">
    <location>
        <begin position="21"/>
        <end position="46"/>
    </location>
</feature>
<dbReference type="SUPFAM" id="SSF50249">
    <property type="entry name" value="Nucleic acid-binding proteins"/>
    <property type="match status" value="1"/>
</dbReference>
<dbReference type="Proteomes" id="UP001500221">
    <property type="component" value="Unassembled WGS sequence"/>
</dbReference>
<feature type="compositionally biased region" description="Basic and acidic residues" evidence="1">
    <location>
        <begin position="92"/>
        <end position="114"/>
    </location>
</feature>
<feature type="region of interest" description="Disordered" evidence="1">
    <location>
        <begin position="92"/>
        <end position="126"/>
    </location>
</feature>
<dbReference type="Pfam" id="PF12172">
    <property type="entry name" value="zf-ChsH2"/>
    <property type="match status" value="1"/>
</dbReference>
<dbReference type="InterPro" id="IPR012340">
    <property type="entry name" value="NA-bd_OB-fold"/>
</dbReference>
<evidence type="ECO:0000313" key="4">
    <source>
        <dbReference type="Proteomes" id="UP001500221"/>
    </source>
</evidence>
<name>A0ABP9PBH4_9ACTN</name>
<keyword evidence="4" id="KW-1185">Reference proteome</keyword>
<gene>
    <name evidence="3" type="ORF">GCM10023340_10510</name>
</gene>
<reference evidence="4" key="1">
    <citation type="journal article" date="2019" name="Int. J. Syst. Evol. Microbiol.">
        <title>The Global Catalogue of Microorganisms (GCM) 10K type strain sequencing project: providing services to taxonomists for standard genome sequencing and annotation.</title>
        <authorList>
            <consortium name="The Broad Institute Genomics Platform"/>
            <consortium name="The Broad Institute Genome Sequencing Center for Infectious Disease"/>
            <person name="Wu L."/>
            <person name="Ma J."/>
        </authorList>
    </citation>
    <scope>NUCLEOTIDE SEQUENCE [LARGE SCALE GENOMIC DNA]</scope>
    <source>
        <strain evidence="4">JCM 18459</strain>
    </source>
</reference>
<dbReference type="PANTHER" id="PTHR34075">
    <property type="entry name" value="BLR3430 PROTEIN"/>
    <property type="match status" value="1"/>
</dbReference>
<evidence type="ECO:0000313" key="3">
    <source>
        <dbReference type="EMBL" id="GAA5143932.1"/>
    </source>
</evidence>
<proteinExistence type="predicted"/>